<dbReference type="GO" id="GO:0016020">
    <property type="term" value="C:membrane"/>
    <property type="evidence" value="ECO:0007669"/>
    <property type="project" value="InterPro"/>
</dbReference>
<comment type="subcellular location">
    <subcellularLocation>
        <location evidence="8">Golgi apparatus</location>
        <location evidence="8">trans-Golgi network membrane</location>
        <topology evidence="8">Single-pass type IV membrane protein</topology>
    </subcellularLocation>
</comment>
<feature type="transmembrane region" description="Helical" evidence="11">
    <location>
        <begin position="424"/>
        <end position="446"/>
    </location>
</feature>
<protein>
    <recommendedName>
        <fullName evidence="12">t-SNARE coiled-coil homology domain-containing protein</fullName>
    </recommendedName>
</protein>
<keyword evidence="2" id="KW-0813">Transport</keyword>
<dbReference type="GO" id="GO:0005794">
    <property type="term" value="C:Golgi apparatus"/>
    <property type="evidence" value="ECO:0007669"/>
    <property type="project" value="UniProtKB-SubCell"/>
</dbReference>
<evidence type="ECO:0000313" key="14">
    <source>
        <dbReference type="Proteomes" id="UP000650582"/>
    </source>
</evidence>
<feature type="coiled-coil region" evidence="9">
    <location>
        <begin position="45"/>
        <end position="72"/>
    </location>
</feature>
<dbReference type="Gene3D" id="1.20.58.90">
    <property type="match status" value="1"/>
</dbReference>
<accession>A0A8H7H897</accession>
<evidence type="ECO:0000256" key="9">
    <source>
        <dbReference type="SAM" id="Coils"/>
    </source>
</evidence>
<reference evidence="13" key="1">
    <citation type="submission" date="2020-09" db="EMBL/GenBank/DDBJ databases">
        <title>Comparative genome analyses of four rice-infecting Rhizoctonia solani isolates reveal extensive enrichment of homogalacturonan modification genes.</title>
        <authorList>
            <person name="Lee D.-Y."/>
            <person name="Jeon J."/>
            <person name="Kim K.-T."/>
            <person name="Cheong K."/>
            <person name="Song H."/>
            <person name="Choi G."/>
            <person name="Ko J."/>
            <person name="Opiyo S.O."/>
            <person name="Zuo S."/>
            <person name="Madhav S."/>
            <person name="Lee Y.-H."/>
            <person name="Wang G.-L."/>
        </authorList>
    </citation>
    <scope>NUCLEOTIDE SEQUENCE</scope>
    <source>
        <strain evidence="13">AG1-IA YN-7</strain>
    </source>
</reference>
<dbReference type="AlphaFoldDB" id="A0A8H7H897"/>
<dbReference type="InterPro" id="IPR015260">
    <property type="entry name" value="Syntaxin-6/10/61_N"/>
</dbReference>
<dbReference type="GO" id="GO:0016410">
    <property type="term" value="F:N-acyltransferase activity"/>
    <property type="evidence" value="ECO:0007669"/>
    <property type="project" value="InterPro"/>
</dbReference>
<dbReference type="SUPFAM" id="SSF58038">
    <property type="entry name" value="SNARE fusion complex"/>
    <property type="match status" value="1"/>
</dbReference>
<feature type="transmembrane region" description="Helical" evidence="11">
    <location>
        <begin position="352"/>
        <end position="374"/>
    </location>
</feature>
<comment type="caution">
    <text evidence="13">The sequence shown here is derived from an EMBL/GenBank/DDBJ whole genome shotgun (WGS) entry which is preliminary data.</text>
</comment>
<evidence type="ECO:0000256" key="1">
    <source>
        <dbReference type="ARBA" id="ARBA00009063"/>
    </source>
</evidence>
<evidence type="ECO:0000256" key="11">
    <source>
        <dbReference type="SAM" id="Phobius"/>
    </source>
</evidence>
<comment type="similarity">
    <text evidence="1">Belongs to the syntaxin family.</text>
</comment>
<feature type="region of interest" description="Disordered" evidence="10">
    <location>
        <begin position="104"/>
        <end position="135"/>
    </location>
</feature>
<proteinExistence type="inferred from homology"/>
<evidence type="ECO:0000256" key="3">
    <source>
        <dbReference type="ARBA" id="ARBA00022692"/>
    </source>
</evidence>
<evidence type="ECO:0000256" key="6">
    <source>
        <dbReference type="ARBA" id="ARBA00023034"/>
    </source>
</evidence>
<dbReference type="InterPro" id="IPR004563">
    <property type="entry name" value="Apolipo_AcylTrfase"/>
</dbReference>
<dbReference type="SMART" id="SM00397">
    <property type="entry name" value="t_SNARE"/>
    <property type="match status" value="1"/>
</dbReference>
<evidence type="ECO:0000256" key="2">
    <source>
        <dbReference type="ARBA" id="ARBA00022448"/>
    </source>
</evidence>
<dbReference type="GO" id="GO:0042158">
    <property type="term" value="P:lipoprotein biosynthetic process"/>
    <property type="evidence" value="ECO:0007669"/>
    <property type="project" value="InterPro"/>
</dbReference>
<dbReference type="InterPro" id="IPR010989">
    <property type="entry name" value="SNARE"/>
</dbReference>
<evidence type="ECO:0000313" key="13">
    <source>
        <dbReference type="EMBL" id="KAF8680057.1"/>
    </source>
</evidence>
<feature type="transmembrane region" description="Helical" evidence="11">
    <location>
        <begin position="320"/>
        <end position="337"/>
    </location>
</feature>
<keyword evidence="6" id="KW-0333">Golgi apparatus</keyword>
<dbReference type="InterPro" id="IPR036526">
    <property type="entry name" value="C-N_Hydrolase_sf"/>
</dbReference>
<feature type="transmembrane region" description="Helical" evidence="11">
    <location>
        <begin position="386"/>
        <end position="404"/>
    </location>
</feature>
<evidence type="ECO:0000259" key="12">
    <source>
        <dbReference type="PROSITE" id="PS50192"/>
    </source>
</evidence>
<dbReference type="InterPro" id="IPR000727">
    <property type="entry name" value="T_SNARE_dom"/>
</dbReference>
<evidence type="ECO:0000256" key="4">
    <source>
        <dbReference type="ARBA" id="ARBA00022927"/>
    </source>
</evidence>
<dbReference type="Gene3D" id="3.60.110.10">
    <property type="entry name" value="Carbon-nitrogen hydrolase"/>
    <property type="match status" value="1"/>
</dbReference>
<dbReference type="Proteomes" id="UP000650582">
    <property type="component" value="Unassembled WGS sequence"/>
</dbReference>
<dbReference type="Pfam" id="PF09177">
    <property type="entry name" value="STX6_10_61_N"/>
    <property type="match status" value="1"/>
</dbReference>
<dbReference type="SUPFAM" id="SSF56317">
    <property type="entry name" value="Carbon-nitrogen hydrolase"/>
    <property type="match status" value="1"/>
</dbReference>
<keyword evidence="9" id="KW-0175">Coiled coil</keyword>
<organism evidence="13 14">
    <name type="scientific">Rhizoctonia solani</name>
    <dbReference type="NCBI Taxonomy" id="456999"/>
    <lineage>
        <taxon>Eukaryota</taxon>
        <taxon>Fungi</taxon>
        <taxon>Dikarya</taxon>
        <taxon>Basidiomycota</taxon>
        <taxon>Agaricomycotina</taxon>
        <taxon>Agaricomycetes</taxon>
        <taxon>Cantharellales</taxon>
        <taxon>Ceratobasidiaceae</taxon>
        <taxon>Rhizoctonia</taxon>
    </lineage>
</organism>
<evidence type="ECO:0000256" key="7">
    <source>
        <dbReference type="ARBA" id="ARBA00023136"/>
    </source>
</evidence>
<dbReference type="GO" id="GO:0015031">
    <property type="term" value="P:protein transport"/>
    <property type="evidence" value="ECO:0007669"/>
    <property type="project" value="UniProtKB-KW"/>
</dbReference>
<evidence type="ECO:0000256" key="8">
    <source>
        <dbReference type="ARBA" id="ARBA00037801"/>
    </source>
</evidence>
<feature type="domain" description="T-SNARE coiled-coil homology" evidence="12">
    <location>
        <begin position="143"/>
        <end position="205"/>
    </location>
</feature>
<dbReference type="PANTHER" id="PTHR38686:SF1">
    <property type="entry name" value="APOLIPOPROTEIN N-ACYLTRANSFERASE"/>
    <property type="match status" value="1"/>
</dbReference>
<dbReference type="GO" id="GO:0048193">
    <property type="term" value="P:Golgi vesicle transport"/>
    <property type="evidence" value="ECO:0007669"/>
    <property type="project" value="InterPro"/>
</dbReference>
<name>A0A8H7H897_9AGAM</name>
<keyword evidence="5 11" id="KW-1133">Transmembrane helix</keyword>
<dbReference type="PROSITE" id="PS50192">
    <property type="entry name" value="T_SNARE"/>
    <property type="match status" value="1"/>
</dbReference>
<dbReference type="CDD" id="cd15851">
    <property type="entry name" value="SNARE_Syntaxin6"/>
    <property type="match status" value="1"/>
</dbReference>
<evidence type="ECO:0000256" key="5">
    <source>
        <dbReference type="ARBA" id="ARBA00022989"/>
    </source>
</evidence>
<gene>
    <name evidence="13" type="ORF">RHS04_04675</name>
</gene>
<dbReference type="SUPFAM" id="SSF47661">
    <property type="entry name" value="t-snare proteins"/>
    <property type="match status" value="1"/>
</dbReference>
<dbReference type="FunFam" id="1.20.58.90:FF:000004">
    <property type="entry name" value="Syntaxin 10"/>
    <property type="match status" value="1"/>
</dbReference>
<feature type="transmembrane region" description="Helical" evidence="11">
    <location>
        <begin position="292"/>
        <end position="308"/>
    </location>
</feature>
<keyword evidence="7 11" id="KW-0472">Membrane</keyword>
<dbReference type="CDD" id="cd21442">
    <property type="entry name" value="SNARE_NTD_STX6-like"/>
    <property type="match status" value="1"/>
</dbReference>
<dbReference type="Gene3D" id="1.20.5.110">
    <property type="match status" value="1"/>
</dbReference>
<feature type="transmembrane region" description="Helical" evidence="11">
    <location>
        <begin position="805"/>
        <end position="825"/>
    </location>
</feature>
<dbReference type="PANTHER" id="PTHR38686">
    <property type="entry name" value="APOLIPOPROTEIN N-ACYLTRANSFERASE"/>
    <property type="match status" value="1"/>
</dbReference>
<dbReference type="EMBL" id="JACYCC010000037">
    <property type="protein sequence ID" value="KAF8680057.1"/>
    <property type="molecule type" value="Genomic_DNA"/>
</dbReference>
<feature type="compositionally biased region" description="Polar residues" evidence="10">
    <location>
        <begin position="104"/>
        <end position="119"/>
    </location>
</feature>
<sequence>MSIDPWHDVKNEVQNSLEAATNLRASFLRIQSTASVNSEELNWARNELKGTLAALDADLEDLEESVRIVEEAGGRLFGVEETEVMARRKYVVYVRNQIETMRQEVNTSVPPKSPSTAQMRRSPLADTGPREDEQAEWSRLEQQLEVQRQESTLDTISGTLHTLATQANLIGQEVGEHNELLSELEANVDRSGSKLDSAMKRMKHFIRETEDRSLSMLFFSFTCGYDSDANEARAATLKPSLRQVCCVHTTTTTTTLLSAMDPVRKALIGATTPTFVGITTILTFSALSLRPAFVPLILLISVLINYGRATIKRPSFTHRFFALLAAITMGTVFAYSGSTNSALSTWVLSKSLLLVTGLIFSLISLLPILGFAYVRSYVGHRSPLSALLLFPLLWASTWSLVTHISPIGRLGTWTPMTGIESYLWMLPIFGQPGLDYITGLWAIVLAEYTGEWLMGTKSSQLLASNASPNINFLASINQEAEEQTDNENPTWHFNPTHFVLGLLLLGTVPSSFMPALPTPISPNETTELSVSCVYPPVKTPGTYPSLKDYLIETRTQATRAAKIVLWPEGAVRFSSDEQKKIAFGNVSDIANQHKVWVGVGYEQTFQDQDIYNGVQRVRGHNGLAIFGPGVQPVVYIKQKLVPLVESFSYEKSIVPPPRYPLQLAAPKKHPQGEIWPRTIPLSAAICLDVSAPLAASVPVNKTELGRPALILAPARTWHPEIGKTMFQYASMRATEQGASILWCDGGEGGVSGIGGLAAQGLGLVGGVGQVGTGRSWLQTIGIPFPYDAEDFAPTWYARWGDLSTIILALAFLGIGPAAPAIGLVGRPVSWIYGRYRRERTQENGQRNESTPLLIDA</sequence>
<keyword evidence="3 11" id="KW-0812">Transmembrane</keyword>
<keyword evidence="4" id="KW-0653">Protein transport</keyword>
<evidence type="ECO:0000256" key="10">
    <source>
        <dbReference type="SAM" id="MobiDB-lite"/>
    </source>
</evidence>